<sequence length="343" mass="38080">MIGDGISRRSFLATAGASVAWVAMPAALRAQNTTARPIVGYGEHTYECYHDWLTPPSNIAWGDTHGLATDSHGHIYVAHTVHSSSVGSDAVLMFDQQGKFMKSWGAEFRGGAHGLDLRKEGSEEFLYHCDTRRRKVVKTTLDGKVLWERGVPTESGVYPSEDRWCPTNVAFHPGGDLYVGDGYGSSYIHRYSANGDYKGVVIKPGSEAGFVREPHGLWVDTRSKEPKLVIADRANHRLQEFDLDGKHIGFITDAMRRPCHIHYNHGLCLVPDLDSVVTILDDQNRVVASLGDGMPSGLRDAPREKFIPGKFVHPHASIWMNKKDILVAEWVPIGRITRLRKVS</sequence>
<dbReference type="InterPro" id="IPR011042">
    <property type="entry name" value="6-blade_b-propeller_TolB-like"/>
</dbReference>
<accession>A0A068NRQ7</accession>
<dbReference type="PROSITE" id="PS51318">
    <property type="entry name" value="TAT"/>
    <property type="match status" value="1"/>
</dbReference>
<dbReference type="Proteomes" id="UP000027982">
    <property type="component" value="Chromosome"/>
</dbReference>
<evidence type="ECO:0000313" key="3">
    <source>
        <dbReference type="EMBL" id="AIE86096.1"/>
    </source>
</evidence>
<evidence type="ECO:0000313" key="4">
    <source>
        <dbReference type="Proteomes" id="UP000027982"/>
    </source>
</evidence>
<name>A0A068NRQ7_FIMGI</name>
<dbReference type="STRING" id="661478.OP10G_2728"/>
<dbReference type="PANTHER" id="PTHR10680">
    <property type="entry name" value="PEPTIDYL-GLYCINE ALPHA-AMIDATING MONOOXYGENASE"/>
    <property type="match status" value="1"/>
</dbReference>
<keyword evidence="2" id="KW-0325">Glycoprotein</keyword>
<evidence type="ECO:0000256" key="2">
    <source>
        <dbReference type="ARBA" id="ARBA00023180"/>
    </source>
</evidence>
<proteinExistence type="predicted"/>
<dbReference type="HOGENOM" id="CLU_037899_0_0_0"/>
<dbReference type="RefSeq" id="WP_025225359.1">
    <property type="nucleotide sequence ID" value="NZ_CP007139.1"/>
</dbReference>
<keyword evidence="1" id="KW-0732">Signal</keyword>
<dbReference type="EMBL" id="CP007139">
    <property type="protein sequence ID" value="AIE86096.1"/>
    <property type="molecule type" value="Genomic_DNA"/>
</dbReference>
<dbReference type="SUPFAM" id="SSF63829">
    <property type="entry name" value="Calcium-dependent phosphotriesterase"/>
    <property type="match status" value="1"/>
</dbReference>
<gene>
    <name evidence="3" type="ORF">OP10G_2728</name>
</gene>
<dbReference type="InterPro" id="IPR006311">
    <property type="entry name" value="TAT_signal"/>
</dbReference>
<dbReference type="AlphaFoldDB" id="A0A068NRQ7"/>
<evidence type="ECO:0000256" key="1">
    <source>
        <dbReference type="ARBA" id="ARBA00022729"/>
    </source>
</evidence>
<dbReference type="KEGG" id="fgi:OP10G_2728"/>
<dbReference type="PANTHER" id="PTHR10680:SF14">
    <property type="entry name" value="PEPTIDYL-GLYCINE ALPHA-AMIDATING MONOOXYGENASE"/>
    <property type="match status" value="1"/>
</dbReference>
<organism evidence="3 4">
    <name type="scientific">Fimbriimonas ginsengisoli Gsoil 348</name>
    <dbReference type="NCBI Taxonomy" id="661478"/>
    <lineage>
        <taxon>Bacteria</taxon>
        <taxon>Bacillati</taxon>
        <taxon>Armatimonadota</taxon>
        <taxon>Fimbriimonadia</taxon>
        <taxon>Fimbriimonadales</taxon>
        <taxon>Fimbriimonadaceae</taxon>
        <taxon>Fimbriimonas</taxon>
    </lineage>
</organism>
<dbReference type="OrthoDB" id="9768084at2"/>
<dbReference type="Gene3D" id="2.120.10.30">
    <property type="entry name" value="TolB, C-terminal domain"/>
    <property type="match status" value="1"/>
</dbReference>
<protein>
    <submittedName>
        <fullName evidence="3">NHL repeat-containing protein</fullName>
    </submittedName>
</protein>
<keyword evidence="4" id="KW-1185">Reference proteome</keyword>
<dbReference type="eggNOG" id="COG3386">
    <property type="taxonomic scope" value="Bacteria"/>
</dbReference>
<reference evidence="3 4" key="1">
    <citation type="journal article" date="2014" name="PLoS ONE">
        <title>The first complete genome sequence of the class fimbriimonadia in the phylum armatimonadetes.</title>
        <authorList>
            <person name="Hu Z.Y."/>
            <person name="Wang Y.Z."/>
            <person name="Im W.T."/>
            <person name="Wang S.Y."/>
            <person name="Zhao G.P."/>
            <person name="Zheng H.J."/>
            <person name="Quan Z.X."/>
        </authorList>
    </citation>
    <scope>NUCLEOTIDE SEQUENCE [LARGE SCALE GENOMIC DNA]</scope>
    <source>
        <strain evidence="3">Gsoil 348</strain>
    </source>
</reference>